<dbReference type="GO" id="GO:0003677">
    <property type="term" value="F:DNA binding"/>
    <property type="evidence" value="ECO:0007669"/>
    <property type="project" value="UniProtKB-KW"/>
</dbReference>
<dbReference type="KEGG" id="sbd:ATN00_21330"/>
<dbReference type="Proteomes" id="UP000056968">
    <property type="component" value="Plasmid pDE2"/>
</dbReference>
<geneLocation type="plasmid" evidence="2 3">
    <name>pDE2</name>
</geneLocation>
<name>A0A0S3F5I8_9SPHN</name>
<evidence type="ECO:0000313" key="2">
    <source>
        <dbReference type="EMBL" id="ALR23044.1"/>
    </source>
</evidence>
<feature type="region of interest" description="Disordered" evidence="1">
    <location>
        <begin position="101"/>
        <end position="125"/>
    </location>
</feature>
<accession>A0A0S3F5I8</accession>
<sequence length="125" mass="14072">MPNRIPLDPALRAGFDETSNDQRSKAELDAWWDHPFGRTRPDGRIDVRCLNGGAHDRSSALGVADSYDEACALAEEKQANWVRQREQPIPSCRDGKIIMVRQPQRPDEQEVILGEYQPEQESSGA</sequence>
<dbReference type="EMBL" id="CP013266">
    <property type="protein sequence ID" value="ALR23044.1"/>
    <property type="molecule type" value="Genomic_DNA"/>
</dbReference>
<evidence type="ECO:0000256" key="1">
    <source>
        <dbReference type="SAM" id="MobiDB-lite"/>
    </source>
</evidence>
<dbReference type="OrthoDB" id="8247306at2"/>
<dbReference type="AlphaFoldDB" id="A0A0S3F5I8"/>
<gene>
    <name evidence="2" type="ORF">ATN00_21330</name>
</gene>
<keyword evidence="3" id="KW-1185">Reference proteome</keyword>
<keyword evidence="2" id="KW-0238">DNA-binding</keyword>
<dbReference type="RefSeq" id="WP_017980890.1">
    <property type="nucleotide sequence ID" value="NZ_CP013266.1"/>
</dbReference>
<organism evidence="2 3">
    <name type="scientific">Sphingobium baderi</name>
    <dbReference type="NCBI Taxonomy" id="1332080"/>
    <lineage>
        <taxon>Bacteria</taxon>
        <taxon>Pseudomonadati</taxon>
        <taxon>Pseudomonadota</taxon>
        <taxon>Alphaproteobacteria</taxon>
        <taxon>Sphingomonadales</taxon>
        <taxon>Sphingomonadaceae</taxon>
        <taxon>Sphingobium</taxon>
    </lineage>
</organism>
<feature type="region of interest" description="Disordered" evidence="1">
    <location>
        <begin position="1"/>
        <end position="20"/>
    </location>
</feature>
<proteinExistence type="predicted"/>
<keyword evidence="2" id="KW-0614">Plasmid</keyword>
<evidence type="ECO:0000313" key="3">
    <source>
        <dbReference type="Proteomes" id="UP000056968"/>
    </source>
</evidence>
<reference evidence="2 3" key="1">
    <citation type="submission" date="2015-11" db="EMBL/GenBank/DDBJ databases">
        <title>A Two-component Flavoprotein Monooxygenase System MeaXY Responsible for para-Hydroxylation of 2-Methyl-6-ethylaniline and 2,6-Diethylaniline in Sphingobium baderi DE-13.</title>
        <authorList>
            <person name="Cheng M."/>
            <person name="Meng Q."/>
            <person name="Yang Y."/>
            <person name="Chu C."/>
            <person name="Yan X."/>
            <person name="He J."/>
            <person name="Li S."/>
        </authorList>
    </citation>
    <scope>NUCLEOTIDE SEQUENCE [LARGE SCALE GENOMIC DNA]</scope>
    <source>
        <strain evidence="2 3">DE-13</strain>
        <plasmid evidence="3">Plasmid pDE2</plasmid>
    </source>
</reference>
<protein>
    <submittedName>
        <fullName evidence="2">DNA-binding protein</fullName>
    </submittedName>
</protein>